<evidence type="ECO:0000259" key="4">
    <source>
        <dbReference type="Pfam" id="PF00171"/>
    </source>
</evidence>
<dbReference type="InterPro" id="IPR016162">
    <property type="entry name" value="Ald_DH_N"/>
</dbReference>
<dbReference type="InterPro" id="IPR029510">
    <property type="entry name" value="Ald_DH_CS_GLU"/>
</dbReference>
<dbReference type="PROSITE" id="PS00070">
    <property type="entry name" value="ALDEHYDE_DEHYDR_CYS"/>
    <property type="match status" value="1"/>
</dbReference>
<dbReference type="SUPFAM" id="SSF53720">
    <property type="entry name" value="ALDH-like"/>
    <property type="match status" value="1"/>
</dbReference>
<dbReference type="InterPro" id="IPR016161">
    <property type="entry name" value="Ald_DH/histidinol_DH"/>
</dbReference>
<dbReference type="Gene3D" id="3.40.605.10">
    <property type="entry name" value="Aldehyde Dehydrogenase, Chain A, domain 1"/>
    <property type="match status" value="1"/>
</dbReference>
<evidence type="ECO:0000256" key="1">
    <source>
        <dbReference type="ARBA" id="ARBA00023002"/>
    </source>
</evidence>
<comment type="caution">
    <text evidence="5">The sequence shown here is derived from an EMBL/GenBank/DDBJ whole genome shotgun (WGS) entry which is preliminary data.</text>
</comment>
<evidence type="ECO:0000313" key="6">
    <source>
        <dbReference type="Proteomes" id="UP000305109"/>
    </source>
</evidence>
<dbReference type="Gene3D" id="3.40.309.10">
    <property type="entry name" value="Aldehyde Dehydrogenase, Chain A, domain 2"/>
    <property type="match status" value="1"/>
</dbReference>
<dbReference type="Pfam" id="PF00171">
    <property type="entry name" value="Aldedh"/>
    <property type="match status" value="1"/>
</dbReference>
<dbReference type="InterPro" id="IPR015590">
    <property type="entry name" value="Aldehyde_DH_dom"/>
</dbReference>
<keyword evidence="6" id="KW-1185">Reference proteome</keyword>
<dbReference type="EMBL" id="SUMD01000001">
    <property type="protein sequence ID" value="TJZ81137.1"/>
    <property type="molecule type" value="Genomic_DNA"/>
</dbReference>
<feature type="domain" description="Aldehyde dehydrogenase" evidence="4">
    <location>
        <begin position="38"/>
        <end position="491"/>
    </location>
</feature>
<feature type="active site" evidence="2">
    <location>
        <position position="264"/>
    </location>
</feature>
<evidence type="ECO:0000256" key="3">
    <source>
        <dbReference type="RuleBase" id="RU003345"/>
    </source>
</evidence>
<reference evidence="5 6" key="1">
    <citation type="submission" date="2019-04" db="EMBL/GenBank/DDBJ databases">
        <title>Rhodococcus oryzae sp. nov., a novel actinomycete isolated from rhizosphere soil of rice (Oryza sativa L.).</title>
        <authorList>
            <person name="Li C."/>
        </authorList>
    </citation>
    <scope>NUCLEOTIDE SEQUENCE [LARGE SCALE GENOMIC DNA]</scope>
    <source>
        <strain evidence="5 6">NEAU-CX67</strain>
    </source>
</reference>
<comment type="similarity">
    <text evidence="3">Belongs to the aldehyde dehydrogenase family.</text>
</comment>
<dbReference type="NCBIfam" id="NF006916">
    <property type="entry name" value="PRK09407.1"/>
    <property type="match status" value="1"/>
</dbReference>
<evidence type="ECO:0000256" key="2">
    <source>
        <dbReference type="PROSITE-ProRule" id="PRU10007"/>
    </source>
</evidence>
<protein>
    <submittedName>
        <fullName evidence="5">Aldehyde dehydrogenase family protein</fullName>
    </submittedName>
</protein>
<accession>A0ABY2RPZ2</accession>
<evidence type="ECO:0000313" key="5">
    <source>
        <dbReference type="EMBL" id="TJZ81137.1"/>
    </source>
</evidence>
<organism evidence="5 6">
    <name type="scientific">Rhodococcus oryzae</name>
    <dbReference type="NCBI Taxonomy" id="2571143"/>
    <lineage>
        <taxon>Bacteria</taxon>
        <taxon>Bacillati</taxon>
        <taxon>Actinomycetota</taxon>
        <taxon>Actinomycetes</taxon>
        <taxon>Mycobacteriales</taxon>
        <taxon>Nocardiaceae</taxon>
        <taxon>Rhodococcus</taxon>
    </lineage>
</organism>
<sequence length="526" mass="56038">MRCVTTPRGTSPDWCGDTVTASVEALLRQLPPSAEFASATAPFTGEPLPDVPQTGTESVAAAALACRAAQPAWAARPVRDRQRVLARFARLLVDDHDRLCDLMQWETGKARVHAAVEVQGVVSVARHYAARGGAYLSERRALGAVPGLVSARVGYRPKGLVGVIAPWNYPLFLAVGDVVPALLAGNAVLSKADSQAPLTLLHARHLAVRAGVPEAVWQVVAGPGSRIGPALIDEVDHLSFTGSTATGREIARRCADRLIGASLELGGKNPMIVCADADIRAAARGAVQAAFSNAGQMCIGIERIYVHEKVFDRFRDELVRRTARLRLGAGYGYDVDVGSLTSRGQLELTRRHVADALAKGASIATGGRPRPDLGPFFHEPTVLTGVTAEMAVYAEETFGPVVSLYRVSSEAEAIRLANEGEYGLSASVWTRDLRRGRRIAAQVVAGAVNVNDGYLSAIASLGAPMGGMRTSGTGRRHGREGIVRYTEPQTVTTQRVATAYPDRFRGPLLRAMNAGTRALLAIRHRS</sequence>
<keyword evidence="1 3" id="KW-0560">Oxidoreductase</keyword>
<dbReference type="PANTHER" id="PTHR11699">
    <property type="entry name" value="ALDEHYDE DEHYDROGENASE-RELATED"/>
    <property type="match status" value="1"/>
</dbReference>
<gene>
    <name evidence="5" type="ORF">FCG67_00290</name>
</gene>
<name>A0ABY2RPZ2_9NOCA</name>
<dbReference type="Proteomes" id="UP000305109">
    <property type="component" value="Unassembled WGS sequence"/>
</dbReference>
<proteinExistence type="inferred from homology"/>
<dbReference type="InterPro" id="IPR016163">
    <property type="entry name" value="Ald_DH_C"/>
</dbReference>
<dbReference type="InterPro" id="IPR016160">
    <property type="entry name" value="Ald_DH_CS_CYS"/>
</dbReference>
<dbReference type="PROSITE" id="PS00687">
    <property type="entry name" value="ALDEHYDE_DEHYDR_GLU"/>
    <property type="match status" value="1"/>
</dbReference>